<comment type="caution">
    <text evidence="3">The sequence shown here is derived from an EMBL/GenBank/DDBJ whole genome shotgun (WGS) entry which is preliminary data.</text>
</comment>
<keyword evidence="1" id="KW-0175">Coiled coil</keyword>
<protein>
    <recommendedName>
        <fullName evidence="5">Pentapeptide repeat-containing protein</fullName>
    </recommendedName>
</protein>
<evidence type="ECO:0000256" key="1">
    <source>
        <dbReference type="SAM" id="Coils"/>
    </source>
</evidence>
<dbReference type="InterPro" id="IPR001646">
    <property type="entry name" value="5peptide_repeat"/>
</dbReference>
<dbReference type="EMBL" id="CAXJRC010000041">
    <property type="protein sequence ID" value="CAL2107605.1"/>
    <property type="molecule type" value="Genomic_DNA"/>
</dbReference>
<feature type="transmembrane region" description="Helical" evidence="2">
    <location>
        <begin position="71"/>
        <end position="90"/>
    </location>
</feature>
<dbReference type="PANTHER" id="PTHR14136">
    <property type="entry name" value="BTB_POZ DOMAIN-CONTAINING PROTEIN KCTD9"/>
    <property type="match status" value="1"/>
</dbReference>
<evidence type="ECO:0008006" key="5">
    <source>
        <dbReference type="Google" id="ProtNLM"/>
    </source>
</evidence>
<dbReference type="Gene3D" id="2.160.20.80">
    <property type="entry name" value="E3 ubiquitin-protein ligase SopA"/>
    <property type="match status" value="2"/>
</dbReference>
<name>A0ABP1FB50_9FLAO</name>
<keyword evidence="4" id="KW-1185">Reference proteome</keyword>
<evidence type="ECO:0000313" key="3">
    <source>
        <dbReference type="EMBL" id="CAL2107605.1"/>
    </source>
</evidence>
<reference evidence="3 4" key="1">
    <citation type="submission" date="2024-05" db="EMBL/GenBank/DDBJ databases">
        <authorList>
            <person name="Duchaud E."/>
        </authorList>
    </citation>
    <scope>NUCLEOTIDE SEQUENCE [LARGE SCALE GENOMIC DNA]</scope>
    <source>
        <strain evidence="3">Ena-SAMPLE-TAB-13-05-2024-13:56:06:370-140305</strain>
    </source>
</reference>
<gene>
    <name evidence="3" type="ORF">T190115A13A_40127</name>
</gene>
<dbReference type="Pfam" id="PF00805">
    <property type="entry name" value="Pentapeptide"/>
    <property type="match status" value="1"/>
</dbReference>
<dbReference type="PANTHER" id="PTHR14136:SF17">
    <property type="entry name" value="BTB_POZ DOMAIN-CONTAINING PROTEIN KCTD9"/>
    <property type="match status" value="1"/>
</dbReference>
<feature type="coiled-coil region" evidence="1">
    <location>
        <begin position="6"/>
        <end position="33"/>
    </location>
</feature>
<evidence type="ECO:0000313" key="4">
    <source>
        <dbReference type="Proteomes" id="UP001497602"/>
    </source>
</evidence>
<organism evidence="3 4">
    <name type="scientific">Tenacibaculum vairaonense</name>
    <dbReference type="NCBI Taxonomy" id="3137860"/>
    <lineage>
        <taxon>Bacteria</taxon>
        <taxon>Pseudomonadati</taxon>
        <taxon>Bacteroidota</taxon>
        <taxon>Flavobacteriia</taxon>
        <taxon>Flavobacteriales</taxon>
        <taxon>Flavobacteriaceae</taxon>
        <taxon>Tenacibaculum</taxon>
    </lineage>
</organism>
<dbReference type="RefSeq" id="WP_348739219.1">
    <property type="nucleotide sequence ID" value="NZ_CAXJRC010000041.1"/>
</dbReference>
<proteinExistence type="predicted"/>
<dbReference type="InterPro" id="IPR051082">
    <property type="entry name" value="Pentapeptide-BTB/POZ_domain"/>
</dbReference>
<evidence type="ECO:0000256" key="2">
    <source>
        <dbReference type="SAM" id="Phobius"/>
    </source>
</evidence>
<accession>A0ABP1FB50</accession>
<keyword evidence="2" id="KW-0472">Membrane</keyword>
<dbReference type="Proteomes" id="UP001497602">
    <property type="component" value="Unassembled WGS sequence"/>
</dbReference>
<dbReference type="SUPFAM" id="SSF141571">
    <property type="entry name" value="Pentapeptide repeat-like"/>
    <property type="match status" value="1"/>
</dbReference>
<sequence>MENENKKIQSVTIEQLSEEIRNLERKLIVQEHRLIRSIINLFKSYWVRDLRYTRIAALKAFLWNLLPTRTGALVITGSLLVGVLTIFLMAKSNFLIEKQNYYLQQQNYQEAFSNIENHKLLIKEKLYDIEEHGFPRYSSKIREQALISFLEISNQKLIKPIPPVEISLKSQVKEIIKQLKNDTIENTYFAVKDQNKMVDINLSDAILTNIDFGNINNKNYQWDLRRADLTNSKLRGDFSKANFTLSNLSNIKAISFPSKIKKKPQYPRTHYKEVVNFSKAIFIGADLSSANFRNANLKGVMFDGADLRNTSFIGADISGANFFKAKNLTLEQVKKAKNWKKALYLPNE</sequence>
<keyword evidence="2" id="KW-0812">Transmembrane</keyword>
<keyword evidence="2" id="KW-1133">Transmembrane helix</keyword>